<evidence type="ECO:0000313" key="2">
    <source>
        <dbReference type="EMBL" id="KAG6474257.1"/>
    </source>
</evidence>
<dbReference type="PANTHER" id="PTHR34131">
    <property type="entry name" value="(RAP ANNOTATION RELEASE2) GALACTOSE-BINDING LIKE DOMAIN CONTAINING PROTEIN"/>
    <property type="match status" value="1"/>
</dbReference>
<evidence type="ECO:0000256" key="1">
    <source>
        <dbReference type="SAM" id="MobiDB-lite"/>
    </source>
</evidence>
<feature type="region of interest" description="Disordered" evidence="1">
    <location>
        <begin position="19"/>
        <end position="43"/>
    </location>
</feature>
<dbReference type="InterPro" id="IPR018971">
    <property type="entry name" value="DUF1997"/>
</dbReference>
<dbReference type="Pfam" id="PF09366">
    <property type="entry name" value="DUF1997"/>
    <property type="match status" value="1"/>
</dbReference>
<gene>
    <name evidence="2" type="ORF">ZIOFF_068182</name>
</gene>
<evidence type="ECO:0000313" key="3">
    <source>
        <dbReference type="Proteomes" id="UP000734854"/>
    </source>
</evidence>
<dbReference type="Proteomes" id="UP000734854">
    <property type="component" value="Unassembled WGS sequence"/>
</dbReference>
<dbReference type="AlphaFoldDB" id="A0A8J5ERN7"/>
<keyword evidence="3" id="KW-1185">Reference proteome</keyword>
<comment type="caution">
    <text evidence="2">The sequence shown here is derived from an EMBL/GenBank/DDBJ whole genome shotgun (WGS) entry which is preliminary data.</text>
</comment>
<dbReference type="PANTHER" id="PTHR34131:SF2">
    <property type="entry name" value="FAMILY PROTEIN, PUTATIVE (DUF1997)-RELATED"/>
    <property type="match status" value="1"/>
</dbReference>
<proteinExistence type="predicted"/>
<dbReference type="PROSITE" id="PS51257">
    <property type="entry name" value="PROKAR_LIPOPROTEIN"/>
    <property type="match status" value="1"/>
</dbReference>
<organism evidence="2 3">
    <name type="scientific">Zingiber officinale</name>
    <name type="common">Ginger</name>
    <name type="synonym">Amomum zingiber</name>
    <dbReference type="NCBI Taxonomy" id="94328"/>
    <lineage>
        <taxon>Eukaryota</taxon>
        <taxon>Viridiplantae</taxon>
        <taxon>Streptophyta</taxon>
        <taxon>Embryophyta</taxon>
        <taxon>Tracheophyta</taxon>
        <taxon>Spermatophyta</taxon>
        <taxon>Magnoliopsida</taxon>
        <taxon>Liliopsida</taxon>
        <taxon>Zingiberales</taxon>
        <taxon>Zingiberaceae</taxon>
        <taxon>Zingiber</taxon>
    </lineage>
</organism>
<name>A0A8J5ERN7_ZINOF</name>
<sequence length="295" mass="32942">MEINKTVKILNSTSLISTSCESRSPRLPNPNPNPFGAAKARSGKPSFHLSSSALSLSNKGTRSFIFSTNAEWRRLEAKASATVGNPGSGRNKANLSARRQERVFIPNYCDGNGRAFPISDFFRHPTGMEALLNTRALQRFELLDANTFRCTLYKIQFLKFEVSPVIDLQVTPTDKDCTVEMLSCRFEGSKAIEKQNQLFSAFMRNHITWEADNSEPCLVVDVNLRIALDIITVEKTELPRSDCSDPCKLVVALIKRRHADLALVCNRRMSSGWTKQYQADGGAMLSKAIRLLCEC</sequence>
<accession>A0A8J5ERN7</accession>
<dbReference type="EMBL" id="JACMSC010000019">
    <property type="protein sequence ID" value="KAG6474257.1"/>
    <property type="molecule type" value="Genomic_DNA"/>
</dbReference>
<reference evidence="2 3" key="1">
    <citation type="submission" date="2020-08" db="EMBL/GenBank/DDBJ databases">
        <title>Plant Genome Project.</title>
        <authorList>
            <person name="Zhang R.-G."/>
        </authorList>
    </citation>
    <scope>NUCLEOTIDE SEQUENCE [LARGE SCALE GENOMIC DNA]</scope>
    <source>
        <tissue evidence="2">Rhizome</tissue>
    </source>
</reference>
<protein>
    <submittedName>
        <fullName evidence="2">Uncharacterized protein</fullName>
    </submittedName>
</protein>